<dbReference type="PANTHER" id="PTHR35010">
    <property type="entry name" value="BLL4672 PROTEIN-RELATED"/>
    <property type="match status" value="1"/>
</dbReference>
<dbReference type="PANTHER" id="PTHR35010:SF3">
    <property type="entry name" value="BLL4873 PROTEIN"/>
    <property type="match status" value="1"/>
</dbReference>
<proteinExistence type="predicted"/>
<dbReference type="InterPro" id="IPR001387">
    <property type="entry name" value="Cro/C1-type_HTH"/>
</dbReference>
<dbReference type="InterPro" id="IPR010982">
    <property type="entry name" value="Lambda_DNA-bd_dom_sf"/>
</dbReference>
<gene>
    <name evidence="2" type="ORF">EV646_102508</name>
</gene>
<protein>
    <submittedName>
        <fullName evidence="2">Helix-turn-helix protein</fullName>
    </submittedName>
</protein>
<dbReference type="SUPFAM" id="SSF47413">
    <property type="entry name" value="lambda repressor-like DNA-binding domains"/>
    <property type="match status" value="1"/>
</dbReference>
<dbReference type="GO" id="GO:0003677">
    <property type="term" value="F:DNA binding"/>
    <property type="evidence" value="ECO:0007669"/>
    <property type="project" value="InterPro"/>
</dbReference>
<dbReference type="Pfam" id="PF17765">
    <property type="entry name" value="MLTR_LBD"/>
    <property type="match status" value="1"/>
</dbReference>
<dbReference type="SMART" id="SM00530">
    <property type="entry name" value="HTH_XRE"/>
    <property type="match status" value="1"/>
</dbReference>
<keyword evidence="3" id="KW-1185">Reference proteome</keyword>
<dbReference type="EMBL" id="SLWR01000002">
    <property type="protein sequence ID" value="TCO50434.1"/>
    <property type="molecule type" value="Genomic_DNA"/>
</dbReference>
<name>A0A4R2IY09_9ACTN</name>
<feature type="domain" description="HTH cro/C1-type" evidence="1">
    <location>
        <begin position="12"/>
        <end position="84"/>
    </location>
</feature>
<organism evidence="2 3">
    <name type="scientific">Kribbella antiqua</name>
    <dbReference type="NCBI Taxonomy" id="2512217"/>
    <lineage>
        <taxon>Bacteria</taxon>
        <taxon>Bacillati</taxon>
        <taxon>Actinomycetota</taxon>
        <taxon>Actinomycetes</taxon>
        <taxon>Propionibacteriales</taxon>
        <taxon>Kribbellaceae</taxon>
        <taxon>Kribbella</taxon>
    </lineage>
</organism>
<comment type="caution">
    <text evidence="2">The sequence shown here is derived from an EMBL/GenBank/DDBJ whole genome shotgun (WGS) entry which is preliminary data.</text>
</comment>
<dbReference type="Gene3D" id="3.30.450.180">
    <property type="match status" value="1"/>
</dbReference>
<sequence length="256" mass="28704">MVTGRREQLREFLRARRAAIGPADVGLPDAGRRRTPGLRREEVALLAGVGVSWYTWLEQGRDIKVSGEVLDAIGKALRLNAPERAHLYVLAGLNPPLDRPIQSEVTPELRRLVAAWSPRPAILRDRYWNLLAINDATRTVFGYDDADRNCLISFFTNPRYRGMHTHWASVAPAVVAAFRADAAHAPDDPEFGRVVDELTKASPEFAELWAQHQVAVLGQAVKAVNHPEAGELFFDMTTLTVTEHPHWHLELYTPRP</sequence>
<accession>A0A4R2IY09</accession>
<dbReference type="AlphaFoldDB" id="A0A4R2IY09"/>
<dbReference type="OrthoDB" id="3212310at2"/>
<dbReference type="Gene3D" id="1.10.260.40">
    <property type="entry name" value="lambda repressor-like DNA-binding domains"/>
    <property type="match status" value="1"/>
</dbReference>
<dbReference type="CDD" id="cd00093">
    <property type="entry name" value="HTH_XRE"/>
    <property type="match status" value="1"/>
</dbReference>
<evidence type="ECO:0000313" key="2">
    <source>
        <dbReference type="EMBL" id="TCO50434.1"/>
    </source>
</evidence>
<reference evidence="2 3" key="1">
    <citation type="journal article" date="2015" name="Stand. Genomic Sci.">
        <title>Genomic Encyclopedia of Bacterial and Archaeal Type Strains, Phase III: the genomes of soil and plant-associated and newly described type strains.</title>
        <authorList>
            <person name="Whitman W.B."/>
            <person name="Woyke T."/>
            <person name="Klenk H.P."/>
            <person name="Zhou Y."/>
            <person name="Lilburn T.G."/>
            <person name="Beck B.J."/>
            <person name="De Vos P."/>
            <person name="Vandamme P."/>
            <person name="Eisen J.A."/>
            <person name="Garrity G."/>
            <person name="Hugenholtz P."/>
            <person name="Kyrpides N.C."/>
        </authorList>
    </citation>
    <scope>NUCLEOTIDE SEQUENCE [LARGE SCALE GENOMIC DNA]</scope>
    <source>
        <strain evidence="2 3">VKM Ac-2541</strain>
    </source>
</reference>
<dbReference type="Proteomes" id="UP000295573">
    <property type="component" value="Unassembled WGS sequence"/>
</dbReference>
<evidence type="ECO:0000313" key="3">
    <source>
        <dbReference type="Proteomes" id="UP000295573"/>
    </source>
</evidence>
<dbReference type="InterPro" id="IPR041413">
    <property type="entry name" value="MLTR_LBD"/>
</dbReference>
<evidence type="ECO:0000259" key="1">
    <source>
        <dbReference type="SMART" id="SM00530"/>
    </source>
</evidence>
<dbReference type="Pfam" id="PF13560">
    <property type="entry name" value="HTH_31"/>
    <property type="match status" value="1"/>
</dbReference>